<dbReference type="PANTHER" id="PTHR34294">
    <property type="entry name" value="TRANSCRIPTIONAL REGULATOR-RELATED"/>
    <property type="match status" value="1"/>
</dbReference>
<evidence type="ECO:0000259" key="5">
    <source>
        <dbReference type="Pfam" id="PF04198"/>
    </source>
</evidence>
<dbReference type="InterPro" id="IPR037171">
    <property type="entry name" value="NagB/RpiA_transferase-like"/>
</dbReference>
<dbReference type="Gene3D" id="1.10.10.60">
    <property type="entry name" value="Homeodomain-like"/>
    <property type="match status" value="1"/>
</dbReference>
<dbReference type="InterPro" id="IPR007324">
    <property type="entry name" value="Sugar-bd_dom_put"/>
</dbReference>
<organism evidence="6 7">
    <name type="scientific">Lactonifactor longoviformis DSM 17459</name>
    <dbReference type="NCBI Taxonomy" id="1122155"/>
    <lineage>
        <taxon>Bacteria</taxon>
        <taxon>Bacillati</taxon>
        <taxon>Bacillota</taxon>
        <taxon>Clostridia</taxon>
        <taxon>Eubacteriales</taxon>
        <taxon>Clostridiaceae</taxon>
        <taxon>Lactonifactor</taxon>
    </lineage>
</organism>
<dbReference type="Pfam" id="PF04198">
    <property type="entry name" value="Sugar-bind"/>
    <property type="match status" value="1"/>
</dbReference>
<name>A0A1M4UR37_9CLOT</name>
<dbReference type="STRING" id="1122155.SAMN02745158_00943"/>
<evidence type="ECO:0000256" key="4">
    <source>
        <dbReference type="ARBA" id="ARBA00023163"/>
    </source>
</evidence>
<feature type="domain" description="Sugar-binding" evidence="5">
    <location>
        <begin position="61"/>
        <end position="320"/>
    </location>
</feature>
<proteinExistence type="inferred from homology"/>
<keyword evidence="4" id="KW-0804">Transcription</keyword>
<gene>
    <name evidence="6" type="ORF">SAMN02745158_00943</name>
</gene>
<sequence>MLDKVYEQSLNLLVKAAYYYYNVGLPQSDISEKLGVSVPTVSRLLKKTKDKHIVEFCIPSQYIECFHVEQELKARLGIKEVIVSPINAKADGILEKEVKQNVALEGARYLQRMITKEDVLGIGWGRTMYYLIHYLNPSQKIEASFLTLHGSISEAVCNLDTQSLVSRASMAFGGRRYSLMSKASVRSAEHLQKIWKSESGRKIKEYFEAITISVCGVGCWYPKLDSPLAKEEYLTKEVIEELKNKRVCADLALHFIDLDGNECNTTLKQTTLTIDLETYRKISTKIVVASGGLKKDAILALLKGKLVDVLVIDYELAERLYEHLEVNRL</sequence>
<keyword evidence="7" id="KW-1185">Reference proteome</keyword>
<evidence type="ECO:0000313" key="7">
    <source>
        <dbReference type="Proteomes" id="UP000184245"/>
    </source>
</evidence>
<dbReference type="Proteomes" id="UP000184245">
    <property type="component" value="Unassembled WGS sequence"/>
</dbReference>
<accession>A0A1M4UR37</accession>
<dbReference type="AlphaFoldDB" id="A0A1M4UR37"/>
<keyword evidence="2" id="KW-0805">Transcription regulation</keyword>
<protein>
    <submittedName>
        <fullName evidence="6">DNA-binding transcriptional regulator LsrR, DeoR family</fullName>
    </submittedName>
</protein>
<evidence type="ECO:0000256" key="3">
    <source>
        <dbReference type="ARBA" id="ARBA00023125"/>
    </source>
</evidence>
<dbReference type="PANTHER" id="PTHR34294:SF1">
    <property type="entry name" value="TRANSCRIPTIONAL REGULATOR LSRR"/>
    <property type="match status" value="1"/>
</dbReference>
<reference evidence="6 7" key="1">
    <citation type="submission" date="2016-11" db="EMBL/GenBank/DDBJ databases">
        <authorList>
            <person name="Jaros S."/>
            <person name="Januszkiewicz K."/>
            <person name="Wedrychowicz H."/>
        </authorList>
    </citation>
    <scope>NUCLEOTIDE SEQUENCE [LARGE SCALE GENOMIC DNA]</scope>
    <source>
        <strain evidence="6 7">DSM 17459</strain>
    </source>
</reference>
<dbReference type="GO" id="GO:0030246">
    <property type="term" value="F:carbohydrate binding"/>
    <property type="evidence" value="ECO:0007669"/>
    <property type="project" value="InterPro"/>
</dbReference>
<dbReference type="EMBL" id="FQVI01000003">
    <property type="protein sequence ID" value="SHE59211.1"/>
    <property type="molecule type" value="Genomic_DNA"/>
</dbReference>
<dbReference type="SUPFAM" id="SSF100950">
    <property type="entry name" value="NagB/RpiA/CoA transferase-like"/>
    <property type="match status" value="1"/>
</dbReference>
<dbReference type="RefSeq" id="WP_072849446.1">
    <property type="nucleotide sequence ID" value="NZ_FQVI01000003.1"/>
</dbReference>
<dbReference type="InterPro" id="IPR051054">
    <property type="entry name" value="SorC_transcr_regulators"/>
</dbReference>
<keyword evidence="3 6" id="KW-0238">DNA-binding</keyword>
<comment type="similarity">
    <text evidence="1">Belongs to the SorC transcriptional regulatory family.</text>
</comment>
<evidence type="ECO:0000313" key="6">
    <source>
        <dbReference type="EMBL" id="SHE59211.1"/>
    </source>
</evidence>
<dbReference type="GO" id="GO:0003677">
    <property type="term" value="F:DNA binding"/>
    <property type="evidence" value="ECO:0007669"/>
    <property type="project" value="UniProtKB-KW"/>
</dbReference>
<evidence type="ECO:0000256" key="2">
    <source>
        <dbReference type="ARBA" id="ARBA00023015"/>
    </source>
</evidence>
<dbReference type="OrthoDB" id="58802at2"/>
<dbReference type="Gene3D" id="3.40.50.1360">
    <property type="match status" value="1"/>
</dbReference>
<evidence type="ECO:0000256" key="1">
    <source>
        <dbReference type="ARBA" id="ARBA00010466"/>
    </source>
</evidence>